<evidence type="ECO:0000313" key="3">
    <source>
        <dbReference type="Proteomes" id="UP000799324"/>
    </source>
</evidence>
<name>A0A6A6SUK4_9PLEO</name>
<reference evidence="2" key="1">
    <citation type="journal article" date="2020" name="Stud. Mycol.">
        <title>101 Dothideomycetes genomes: a test case for predicting lifestyles and emergence of pathogens.</title>
        <authorList>
            <person name="Haridas S."/>
            <person name="Albert R."/>
            <person name="Binder M."/>
            <person name="Bloem J."/>
            <person name="Labutti K."/>
            <person name="Salamov A."/>
            <person name="Andreopoulos B."/>
            <person name="Baker S."/>
            <person name="Barry K."/>
            <person name="Bills G."/>
            <person name="Bluhm B."/>
            <person name="Cannon C."/>
            <person name="Castanera R."/>
            <person name="Culley D."/>
            <person name="Daum C."/>
            <person name="Ezra D."/>
            <person name="Gonzalez J."/>
            <person name="Henrissat B."/>
            <person name="Kuo A."/>
            <person name="Liang C."/>
            <person name="Lipzen A."/>
            <person name="Lutzoni F."/>
            <person name="Magnuson J."/>
            <person name="Mondo S."/>
            <person name="Nolan M."/>
            <person name="Ohm R."/>
            <person name="Pangilinan J."/>
            <person name="Park H.-J."/>
            <person name="Ramirez L."/>
            <person name="Alfaro M."/>
            <person name="Sun H."/>
            <person name="Tritt A."/>
            <person name="Yoshinaga Y."/>
            <person name="Zwiers L.-H."/>
            <person name="Turgeon B."/>
            <person name="Goodwin S."/>
            <person name="Spatafora J."/>
            <person name="Crous P."/>
            <person name="Grigoriev I."/>
        </authorList>
    </citation>
    <scope>NUCLEOTIDE SEQUENCE</scope>
    <source>
        <strain evidence="2">CBS 122681</strain>
    </source>
</reference>
<gene>
    <name evidence="2" type="ORF">K491DRAFT_683288</name>
</gene>
<evidence type="ECO:0000313" key="2">
    <source>
        <dbReference type="EMBL" id="KAF2650108.1"/>
    </source>
</evidence>
<proteinExistence type="predicted"/>
<feature type="transmembrane region" description="Helical" evidence="1">
    <location>
        <begin position="172"/>
        <end position="193"/>
    </location>
</feature>
<dbReference type="Proteomes" id="UP000799324">
    <property type="component" value="Unassembled WGS sequence"/>
</dbReference>
<accession>A0A6A6SUK4</accession>
<sequence>MASEQPKPAIFTTRHGNSVFTLPNELLLLISSFLPSRAEYPSPRERWNFAAAYPEIDALSDPLLPILSLEYQLGTPSSCRDDLDIILGILYEDVDRASKIRRICFRADMDLFNSVTRSPSPDLPGHTIHAKFPNAPSHWLKPKYRDLLVRGKISSWPREEHRRTDGFDDGDLLARLAVLLALAVNLIGLQVILSMGERSNSLVPIFDVLAPVFKEYQRQGHSLDYFDLVCEPPSMDFVSRPMVTQLNDVCTALAVPAIKDISIGGCFQSNDFEEWNRPNVPSQVEQIVLDGFEENCRSVVPHLLRSVVGLKVFHMKIELNHVAEFLEPLGLQFYNRALRPHINTLEDLSLTFEDEEESHPQWSLQTLGSLKAFSNLKRLQISVSMLDYVHSIRDVPENHHRDDSELHEAEQLWQVDNQLQEGREDANGEPDEEFEQAEEEAIRTNTENDFYKNQTSLTHTSRTRPLQQVLPKSLHTLVTTHSESITIFPYLNFARFLKHSKQEMYPNLRHWIDMPWESVADSWGPKKEELADALAEVGVQFQTDGSDESLHYNCVGQCDLEQVL</sequence>
<evidence type="ECO:0000256" key="1">
    <source>
        <dbReference type="SAM" id="Phobius"/>
    </source>
</evidence>
<organism evidence="2 3">
    <name type="scientific">Lophiostoma macrostomum CBS 122681</name>
    <dbReference type="NCBI Taxonomy" id="1314788"/>
    <lineage>
        <taxon>Eukaryota</taxon>
        <taxon>Fungi</taxon>
        <taxon>Dikarya</taxon>
        <taxon>Ascomycota</taxon>
        <taxon>Pezizomycotina</taxon>
        <taxon>Dothideomycetes</taxon>
        <taxon>Pleosporomycetidae</taxon>
        <taxon>Pleosporales</taxon>
        <taxon>Lophiostomataceae</taxon>
        <taxon>Lophiostoma</taxon>
    </lineage>
</organism>
<keyword evidence="3" id="KW-1185">Reference proteome</keyword>
<keyword evidence="1" id="KW-0472">Membrane</keyword>
<dbReference type="EMBL" id="MU004467">
    <property type="protein sequence ID" value="KAF2650108.1"/>
    <property type="molecule type" value="Genomic_DNA"/>
</dbReference>
<keyword evidence="1" id="KW-1133">Transmembrane helix</keyword>
<dbReference type="AlphaFoldDB" id="A0A6A6SUK4"/>
<keyword evidence="1" id="KW-0812">Transmembrane</keyword>
<protein>
    <submittedName>
        <fullName evidence="2">Uncharacterized protein</fullName>
    </submittedName>
</protein>